<evidence type="ECO:0000259" key="8">
    <source>
        <dbReference type="Pfam" id="PF00884"/>
    </source>
</evidence>
<dbReference type="Gene3D" id="3.30.1120.10">
    <property type="match status" value="1"/>
</dbReference>
<dbReference type="HOGENOM" id="CLU_006332_10_1_1"/>
<evidence type="ECO:0000256" key="5">
    <source>
        <dbReference type="ARBA" id="ARBA00022837"/>
    </source>
</evidence>
<keyword evidence="3" id="KW-0479">Metal-binding</keyword>
<evidence type="ECO:0000256" key="3">
    <source>
        <dbReference type="ARBA" id="ARBA00022723"/>
    </source>
</evidence>
<name>D2A5L8_TRICA</name>
<evidence type="ECO:0000256" key="6">
    <source>
        <dbReference type="ARBA" id="ARBA00023180"/>
    </source>
</evidence>
<keyword evidence="6" id="KW-0325">Glycoprotein</keyword>
<dbReference type="Pfam" id="PF00884">
    <property type="entry name" value="Sulfatase"/>
    <property type="match status" value="1"/>
</dbReference>
<sequence length="558" mass="62950">MKILLLIFLTSLIQNSSQVCRVRRPRPHIIVIMGDDMGHNDIGLRTNQIPTPNIDALGYNGVVLDRYYVQNACTPSRAAFLTGNYPIRSAMQGLPIVAGENRSLPLNMPLMPQHLKNLGYRTHIVGKWHLGSAYRSSTPTEKGFDSHFGYWNGFTGYYDYFTDFNSTAIEGFDLHDRFETERGYQGQYATRVFTERALDIIEGHNTTRPLFLLMTHLAAHAGRDGTELGVPNEVEAQRTYSYIQDPRRRLYAEIVAELDRSIGQVVRKLSERQMLENSIILFFSDNGAPTVGPYTNSGSNWPLRGIKLTNFEGGIRGTATIFSPLLKKRGYVNKELIHVSDWLPTFYAAAGGNLADLGPIDGVNQWPTLSLDTPSPRSEILVNINEQDNTTSIITDNGRFKLVTGAFEGGTYDGYFGDSGRSPDTPPYDPFAVLQSETNIAIQELTQTPITRQQIRVTRAQIDLSWCRNDSFRPPLNCSQPCLFDLENDPCETTNIIEENPEIAERLLRRIADFFEVLVPQGDSTIDPNANPQRYNNTWCTWLDDDWCVKTPNNTRLF</sequence>
<evidence type="ECO:0000256" key="7">
    <source>
        <dbReference type="SAM" id="SignalP"/>
    </source>
</evidence>
<dbReference type="RefSeq" id="NP_001280526.1">
    <property type="nucleotide sequence ID" value="NM_001293597.1"/>
</dbReference>
<reference evidence="10 11" key="2">
    <citation type="journal article" date="2010" name="Nucleic Acids Res.">
        <title>BeetleBase in 2010: revisions to provide comprehensive genomic information for Tribolium castaneum.</title>
        <authorList>
            <person name="Kim H.S."/>
            <person name="Murphy T."/>
            <person name="Xia J."/>
            <person name="Caragea D."/>
            <person name="Park Y."/>
            <person name="Beeman R.W."/>
            <person name="Lorenzen M.D."/>
            <person name="Butcher S."/>
            <person name="Manak J.R."/>
            <person name="Brown S.J."/>
        </authorList>
    </citation>
    <scope>GENOME REANNOTATION</scope>
    <source>
        <strain evidence="10 11">Georgia GA2</strain>
    </source>
</reference>
<comment type="similarity">
    <text evidence="2">Belongs to the sulfatase family.</text>
</comment>
<dbReference type="InterPro" id="IPR017850">
    <property type="entry name" value="Alkaline_phosphatase_core_sf"/>
</dbReference>
<dbReference type="EMBL" id="KQ971345">
    <property type="protein sequence ID" value="EFA05056.1"/>
    <property type="molecule type" value="Genomic_DNA"/>
</dbReference>
<dbReference type="PROSITE" id="PS00149">
    <property type="entry name" value="SULFATASE_2"/>
    <property type="match status" value="1"/>
</dbReference>
<evidence type="ECO:0000313" key="9">
    <source>
        <dbReference type="EMBL" id="AGQ03798.1"/>
    </source>
</evidence>
<evidence type="ECO:0000313" key="10">
    <source>
        <dbReference type="EMBL" id="EFA05056.1"/>
    </source>
</evidence>
<dbReference type="SUPFAM" id="SSF53649">
    <property type="entry name" value="Alkaline phosphatase-like"/>
    <property type="match status" value="1"/>
</dbReference>
<accession>D2A5L8</accession>
<protein>
    <submittedName>
        <fullName evidence="9 10">Arylsulfatase b</fullName>
    </submittedName>
</protein>
<reference evidence="10" key="4">
    <citation type="submission" date="2014-11" db="EMBL/GenBank/DDBJ databases">
        <title>Tools and pipelines for BioNano data: molecule assembly pipeline and FASTA super scaffolding tool.</title>
        <authorList>
            <person name="Shelton J.M."/>
            <person name="Herndon N."/>
            <person name="Coleman C."/>
            <person name="Lu N."/>
            <person name="Brown S.J."/>
        </authorList>
    </citation>
    <scope>NUCLEOTIDE SEQUENCE</scope>
    <source>
        <strain evidence="10">Georgia GA2</strain>
    </source>
</reference>
<keyword evidence="7" id="KW-0732">Signal</keyword>
<dbReference type="PANTHER" id="PTHR10342">
    <property type="entry name" value="ARYLSULFATASE"/>
    <property type="match status" value="1"/>
</dbReference>
<dbReference type="OrthoDB" id="103349at2759"/>
<organism evidence="10 11">
    <name type="scientific">Tribolium castaneum</name>
    <name type="common">Red flour beetle</name>
    <dbReference type="NCBI Taxonomy" id="7070"/>
    <lineage>
        <taxon>Eukaryota</taxon>
        <taxon>Metazoa</taxon>
        <taxon>Ecdysozoa</taxon>
        <taxon>Arthropoda</taxon>
        <taxon>Hexapoda</taxon>
        <taxon>Insecta</taxon>
        <taxon>Pterygota</taxon>
        <taxon>Neoptera</taxon>
        <taxon>Endopterygota</taxon>
        <taxon>Coleoptera</taxon>
        <taxon>Polyphaga</taxon>
        <taxon>Cucujiformia</taxon>
        <taxon>Tenebrionidae</taxon>
        <taxon>Tenebrionidae incertae sedis</taxon>
        <taxon>Tribolium</taxon>
    </lineage>
</organism>
<dbReference type="EMBL" id="JX569830">
    <property type="protein sequence ID" value="AGQ03798.1"/>
    <property type="molecule type" value="mRNA"/>
</dbReference>
<evidence type="ECO:0000256" key="4">
    <source>
        <dbReference type="ARBA" id="ARBA00022801"/>
    </source>
</evidence>
<proteinExistence type="evidence at transcript level"/>
<dbReference type="InParanoid" id="D2A5L8"/>
<dbReference type="CDD" id="cd16029">
    <property type="entry name" value="4-S"/>
    <property type="match status" value="1"/>
</dbReference>
<dbReference type="KEGG" id="tca:659587"/>
<reference evidence="10 11" key="1">
    <citation type="journal article" date="2008" name="Nature">
        <title>The genome of the model beetle and pest Tribolium castaneum.</title>
        <authorList>
            <consortium name="Tribolium Genome Sequencing Consortium"/>
            <person name="Richards S."/>
            <person name="Gibbs R.A."/>
            <person name="Weinstock G.M."/>
            <person name="Brown S.J."/>
            <person name="Denell R."/>
            <person name="Beeman R.W."/>
            <person name="Gibbs R."/>
            <person name="Beeman R.W."/>
            <person name="Brown S.J."/>
            <person name="Bucher G."/>
            <person name="Friedrich M."/>
            <person name="Grimmelikhuijzen C.J."/>
            <person name="Klingler M."/>
            <person name="Lorenzen M."/>
            <person name="Richards S."/>
            <person name="Roth S."/>
            <person name="Schroder R."/>
            <person name="Tautz D."/>
            <person name="Zdobnov E.M."/>
            <person name="Muzny D."/>
            <person name="Gibbs R.A."/>
            <person name="Weinstock G.M."/>
            <person name="Attaway T."/>
            <person name="Bell S."/>
            <person name="Buhay C.J."/>
            <person name="Chandrabose M.N."/>
            <person name="Chavez D."/>
            <person name="Clerk-Blankenburg K.P."/>
            <person name="Cree A."/>
            <person name="Dao M."/>
            <person name="Davis C."/>
            <person name="Chacko J."/>
            <person name="Dinh H."/>
            <person name="Dugan-Rocha S."/>
            <person name="Fowler G."/>
            <person name="Garner T.T."/>
            <person name="Garnes J."/>
            <person name="Gnirke A."/>
            <person name="Hawes A."/>
            <person name="Hernandez J."/>
            <person name="Hines S."/>
            <person name="Holder M."/>
            <person name="Hume J."/>
            <person name="Jhangiani S.N."/>
            <person name="Joshi V."/>
            <person name="Khan Z.M."/>
            <person name="Jackson L."/>
            <person name="Kovar C."/>
            <person name="Kowis A."/>
            <person name="Lee S."/>
            <person name="Lewis L.R."/>
            <person name="Margolis J."/>
            <person name="Morgan M."/>
            <person name="Nazareth L.V."/>
            <person name="Nguyen N."/>
            <person name="Okwuonu G."/>
            <person name="Parker D."/>
            <person name="Richards S."/>
            <person name="Ruiz S.J."/>
            <person name="Santibanez J."/>
            <person name="Savard J."/>
            <person name="Scherer S.E."/>
            <person name="Schneider B."/>
            <person name="Sodergren E."/>
            <person name="Tautz D."/>
            <person name="Vattahil S."/>
            <person name="Villasana D."/>
            <person name="White C.S."/>
            <person name="Wright R."/>
            <person name="Park Y."/>
            <person name="Beeman R.W."/>
            <person name="Lord J."/>
            <person name="Oppert B."/>
            <person name="Lorenzen M."/>
            <person name="Brown S."/>
            <person name="Wang L."/>
            <person name="Savard J."/>
            <person name="Tautz D."/>
            <person name="Richards S."/>
            <person name="Weinstock G."/>
            <person name="Gibbs R.A."/>
            <person name="Liu Y."/>
            <person name="Worley K."/>
            <person name="Weinstock G."/>
            <person name="Elsik C.G."/>
            <person name="Reese J.T."/>
            <person name="Elhaik E."/>
            <person name="Landan G."/>
            <person name="Graur D."/>
            <person name="Arensburger P."/>
            <person name="Atkinson P."/>
            <person name="Beeman R.W."/>
            <person name="Beidler J."/>
            <person name="Brown S.J."/>
            <person name="Demuth J.P."/>
            <person name="Drury D.W."/>
            <person name="Du Y.Z."/>
            <person name="Fujiwara H."/>
            <person name="Lorenzen M."/>
            <person name="Maselli V."/>
            <person name="Osanai M."/>
            <person name="Park Y."/>
            <person name="Robertson H.M."/>
            <person name="Tu Z."/>
            <person name="Wang J.J."/>
            <person name="Wang S."/>
            <person name="Richards S."/>
            <person name="Song H."/>
            <person name="Zhang L."/>
            <person name="Sodergren E."/>
            <person name="Werner D."/>
            <person name="Stanke M."/>
            <person name="Morgenstern B."/>
            <person name="Solovyev V."/>
            <person name="Kosarev P."/>
            <person name="Brown G."/>
            <person name="Chen H.C."/>
            <person name="Ermolaeva O."/>
            <person name="Hlavina W."/>
            <person name="Kapustin Y."/>
            <person name="Kiryutin B."/>
            <person name="Kitts P."/>
            <person name="Maglott D."/>
            <person name="Pruitt K."/>
            <person name="Sapojnikov V."/>
            <person name="Souvorov A."/>
            <person name="Mackey A.J."/>
            <person name="Waterhouse R.M."/>
            <person name="Wyder S."/>
            <person name="Zdobnov E.M."/>
            <person name="Zdobnov E.M."/>
            <person name="Wyder S."/>
            <person name="Kriventseva E.V."/>
            <person name="Kadowaki T."/>
            <person name="Bork P."/>
            <person name="Aranda M."/>
            <person name="Bao R."/>
            <person name="Beermann A."/>
            <person name="Berns N."/>
            <person name="Bolognesi R."/>
            <person name="Bonneton F."/>
            <person name="Bopp D."/>
            <person name="Brown S.J."/>
            <person name="Bucher G."/>
            <person name="Butts T."/>
            <person name="Chaumot A."/>
            <person name="Denell R.E."/>
            <person name="Ferrier D.E."/>
            <person name="Friedrich M."/>
            <person name="Gordon C.M."/>
            <person name="Jindra M."/>
            <person name="Klingler M."/>
            <person name="Lan Q."/>
            <person name="Lattorff H.M."/>
            <person name="Laudet V."/>
            <person name="von Levetsow C."/>
            <person name="Liu Z."/>
            <person name="Lutz R."/>
            <person name="Lynch J.A."/>
            <person name="da Fonseca R.N."/>
            <person name="Posnien N."/>
            <person name="Reuter R."/>
            <person name="Roth S."/>
            <person name="Savard J."/>
            <person name="Schinko J.B."/>
            <person name="Schmitt C."/>
            <person name="Schoppmeier M."/>
            <person name="Schroder R."/>
            <person name="Shippy T.D."/>
            <person name="Simonnet F."/>
            <person name="Marques-Souza H."/>
            <person name="Tautz D."/>
            <person name="Tomoyasu Y."/>
            <person name="Trauner J."/>
            <person name="Van der Zee M."/>
            <person name="Vervoort M."/>
            <person name="Wittkopp N."/>
            <person name="Wimmer E.A."/>
            <person name="Yang X."/>
            <person name="Jones A.K."/>
            <person name="Sattelle D.B."/>
            <person name="Ebert P.R."/>
            <person name="Nelson D."/>
            <person name="Scott J.G."/>
            <person name="Beeman R.W."/>
            <person name="Muthukrishnan S."/>
            <person name="Kramer K.J."/>
            <person name="Arakane Y."/>
            <person name="Beeman R.W."/>
            <person name="Zhu Q."/>
            <person name="Hogenkamp D."/>
            <person name="Dixit R."/>
            <person name="Oppert B."/>
            <person name="Jiang H."/>
            <person name="Zou Z."/>
            <person name="Marshall J."/>
            <person name="Elpidina E."/>
            <person name="Vinokurov K."/>
            <person name="Oppert C."/>
            <person name="Zou Z."/>
            <person name="Evans J."/>
            <person name="Lu Z."/>
            <person name="Zhao P."/>
            <person name="Sumathipala N."/>
            <person name="Altincicek B."/>
            <person name="Vilcinskas A."/>
            <person name="Williams M."/>
            <person name="Hultmark D."/>
            <person name="Hetru C."/>
            <person name="Jiang H."/>
            <person name="Grimmelikhuijzen C.J."/>
            <person name="Hauser F."/>
            <person name="Cazzamali G."/>
            <person name="Williamson M."/>
            <person name="Park Y."/>
            <person name="Li B."/>
            <person name="Tanaka Y."/>
            <person name="Predel R."/>
            <person name="Neupert S."/>
            <person name="Schachtner J."/>
            <person name="Verleyen P."/>
            <person name="Raible F."/>
            <person name="Bork P."/>
            <person name="Friedrich M."/>
            <person name="Walden K.K."/>
            <person name="Robertson H.M."/>
            <person name="Angeli S."/>
            <person name="Foret S."/>
            <person name="Bucher G."/>
            <person name="Schuetz S."/>
            <person name="Maleszka R."/>
            <person name="Wimmer E.A."/>
            <person name="Beeman R.W."/>
            <person name="Lorenzen M."/>
            <person name="Tomoyasu Y."/>
            <person name="Miller S.C."/>
            <person name="Grossmann D."/>
            <person name="Bucher G."/>
        </authorList>
    </citation>
    <scope>NUCLEOTIDE SEQUENCE [LARGE SCALE GENOMIC DNA]</scope>
    <source>
        <strain evidence="10 11">Georgia GA2</strain>
    </source>
</reference>
<dbReference type="InterPro" id="IPR000917">
    <property type="entry name" value="Sulfatase_N"/>
</dbReference>
<dbReference type="PANTHER" id="PTHR10342:SF273">
    <property type="entry name" value="RE14504P"/>
    <property type="match status" value="1"/>
</dbReference>
<dbReference type="OMA" id="ENHYTHV"/>
<evidence type="ECO:0000256" key="2">
    <source>
        <dbReference type="ARBA" id="ARBA00008779"/>
    </source>
</evidence>
<feature type="chain" id="PRO_5010111171" evidence="7">
    <location>
        <begin position="19"/>
        <end position="558"/>
    </location>
</feature>
<feature type="signal peptide" evidence="7">
    <location>
        <begin position="1"/>
        <end position="18"/>
    </location>
</feature>
<keyword evidence="5" id="KW-0106">Calcium</keyword>
<comment type="cofactor">
    <cofactor evidence="1">
        <name>Ca(2+)</name>
        <dbReference type="ChEBI" id="CHEBI:29108"/>
    </cofactor>
</comment>
<dbReference type="AlphaFoldDB" id="D2A5L8"/>
<dbReference type="GO" id="GO:0008484">
    <property type="term" value="F:sulfuric ester hydrolase activity"/>
    <property type="evidence" value="ECO:0000318"/>
    <property type="project" value="GO_Central"/>
</dbReference>
<dbReference type="Proteomes" id="UP000007266">
    <property type="component" value="Linkage group 6"/>
</dbReference>
<reference evidence="9" key="3">
    <citation type="journal article" date="2013" name="PLoS Genet.">
        <title>Odoriferous Defensive Stink Gland Transcriptome to Identify Novel Genes Necessary for Quinone Synthesis in the Red Flour Beetle, Tribolium castaneum.</title>
        <authorList>
            <person name="Li J."/>
            <person name="Lehmann S."/>
            <person name="Weissbecker B."/>
            <person name="Ojeda Naharros I."/>
            <person name="Schutz S."/>
            <person name="Joop G."/>
            <person name="Wimmer E.A."/>
        </authorList>
    </citation>
    <scope>NUCLEOTIDE SEQUENCE</scope>
    <source>
        <strain evidence="9">San Bernardino</strain>
    </source>
</reference>
<keyword evidence="11" id="KW-1185">Reference proteome</keyword>
<dbReference type="InterPro" id="IPR024607">
    <property type="entry name" value="Sulfatase_CS"/>
</dbReference>
<dbReference type="STRING" id="7070.D2A5L8"/>
<evidence type="ECO:0000256" key="1">
    <source>
        <dbReference type="ARBA" id="ARBA00001913"/>
    </source>
</evidence>
<evidence type="ECO:0000313" key="11">
    <source>
        <dbReference type="Proteomes" id="UP000007266"/>
    </source>
</evidence>
<keyword evidence="4" id="KW-0378">Hydrolase</keyword>
<dbReference type="GO" id="GO:0046872">
    <property type="term" value="F:metal ion binding"/>
    <property type="evidence" value="ECO:0007669"/>
    <property type="project" value="UniProtKB-KW"/>
</dbReference>
<feature type="domain" description="Sulfatase N-terminal" evidence="8">
    <location>
        <begin position="27"/>
        <end position="351"/>
    </location>
</feature>
<dbReference type="eggNOG" id="KOG3867">
    <property type="taxonomic scope" value="Eukaryota"/>
</dbReference>
<dbReference type="Gene3D" id="3.40.720.10">
    <property type="entry name" value="Alkaline Phosphatase, subunit A"/>
    <property type="match status" value="1"/>
</dbReference>
<dbReference type="GeneID" id="659587"/>
<dbReference type="InterPro" id="IPR047115">
    <property type="entry name" value="ARSB"/>
</dbReference>
<gene>
    <name evidence="10" type="primary">AUGUSTUS-3.0.2_15151</name>
    <name evidence="9" type="synonym">ARSB</name>
    <name evidence="10" type="ORF">TcasGA2_TC015151</name>
</gene>